<protein>
    <submittedName>
        <fullName evidence="5">Substrate-binding domain-containing protein</fullName>
    </submittedName>
</protein>
<dbReference type="InterPro" id="IPR050555">
    <property type="entry name" value="Bact_Solute-Bind_Prot2"/>
</dbReference>
<gene>
    <name evidence="5" type="ORF">NBH00_23480</name>
</gene>
<dbReference type="EMBL" id="CP098502">
    <property type="protein sequence ID" value="UTI64289.1"/>
    <property type="molecule type" value="Genomic_DNA"/>
</dbReference>
<organism evidence="5 6">
    <name type="scientific">Paraconexibacter antarcticus</name>
    <dbReference type="NCBI Taxonomy" id="2949664"/>
    <lineage>
        <taxon>Bacteria</taxon>
        <taxon>Bacillati</taxon>
        <taxon>Actinomycetota</taxon>
        <taxon>Thermoleophilia</taxon>
        <taxon>Solirubrobacterales</taxon>
        <taxon>Paraconexibacteraceae</taxon>
        <taxon>Paraconexibacter</taxon>
    </lineage>
</organism>
<evidence type="ECO:0000256" key="2">
    <source>
        <dbReference type="ARBA" id="ARBA00022729"/>
    </source>
</evidence>
<dbReference type="InterPro" id="IPR028082">
    <property type="entry name" value="Peripla_BP_I"/>
</dbReference>
<dbReference type="PANTHER" id="PTHR30036">
    <property type="entry name" value="D-XYLOSE-BINDING PERIPLASMIC PROTEIN"/>
    <property type="match status" value="1"/>
</dbReference>
<dbReference type="InterPro" id="IPR025997">
    <property type="entry name" value="SBP_2_dom"/>
</dbReference>
<evidence type="ECO:0000256" key="1">
    <source>
        <dbReference type="ARBA" id="ARBA00004196"/>
    </source>
</evidence>
<feature type="domain" description="Periplasmic binding protein" evidence="4">
    <location>
        <begin position="92"/>
        <end position="337"/>
    </location>
</feature>
<feature type="signal peptide" evidence="3">
    <location>
        <begin position="1"/>
        <end position="22"/>
    </location>
</feature>
<proteinExistence type="predicted"/>
<comment type="subcellular location">
    <subcellularLocation>
        <location evidence="1">Cell envelope</location>
    </subcellularLocation>
</comment>
<evidence type="ECO:0000259" key="4">
    <source>
        <dbReference type="Pfam" id="PF13407"/>
    </source>
</evidence>
<dbReference type="RefSeq" id="WP_254570999.1">
    <property type="nucleotide sequence ID" value="NZ_CP098502.1"/>
</dbReference>
<keyword evidence="2 3" id="KW-0732">Signal</keyword>
<dbReference type="Proteomes" id="UP001056035">
    <property type="component" value="Chromosome"/>
</dbReference>
<keyword evidence="6" id="KW-1185">Reference proteome</keyword>
<reference evidence="5 6" key="1">
    <citation type="submission" date="2022-06" db="EMBL/GenBank/DDBJ databases">
        <title>Paraconexibacter antarcticus.</title>
        <authorList>
            <person name="Kim C.S."/>
        </authorList>
    </citation>
    <scope>NUCLEOTIDE SEQUENCE [LARGE SCALE GENOMIC DNA]</scope>
    <source>
        <strain evidence="5 6">02-257</strain>
    </source>
</reference>
<evidence type="ECO:0000313" key="5">
    <source>
        <dbReference type="EMBL" id="UTI64289.1"/>
    </source>
</evidence>
<accession>A0ABY5DTQ8</accession>
<dbReference type="SUPFAM" id="SSF53822">
    <property type="entry name" value="Periplasmic binding protein-like I"/>
    <property type="match status" value="1"/>
</dbReference>
<dbReference type="Pfam" id="PF13407">
    <property type="entry name" value="Peripla_BP_4"/>
    <property type="match status" value="1"/>
</dbReference>
<evidence type="ECO:0000313" key="6">
    <source>
        <dbReference type="Proteomes" id="UP001056035"/>
    </source>
</evidence>
<dbReference type="PROSITE" id="PS51257">
    <property type="entry name" value="PROKAR_LIPOPROTEIN"/>
    <property type="match status" value="1"/>
</dbReference>
<name>A0ABY5DTQ8_9ACTN</name>
<feature type="chain" id="PRO_5046368380" evidence="3">
    <location>
        <begin position="23"/>
        <end position="380"/>
    </location>
</feature>
<evidence type="ECO:0000256" key="3">
    <source>
        <dbReference type="SAM" id="SignalP"/>
    </source>
</evidence>
<dbReference type="PANTHER" id="PTHR30036:SF1">
    <property type="entry name" value="D-XYLOSE-BINDING PERIPLASMIC PROTEIN"/>
    <property type="match status" value="1"/>
</dbReference>
<sequence>MSKKICGALLGLCLVLVIGACGSSNDSSSGSSQAAAPTATTGGTAGLAAIKAQVAKDKAGAVTWPAPTEAFDPGSKKAMIIACGFQAPVCVEAAKEGVKAVKAMGWTTPAPQDGQLAPQTQSGLVNKATQQGYDAIVMYGIDVNSIKAAIDQATAKGVAIGCIVCNSGALRGKVIDATPDFEKQGEQMARYLIAKNDGKAKVAAFQDSAFPQTSLRVSGVKNVMSSDCPACSLSVKQESVAETAKPGPPAFTALLSATPTGKLTDVVALYDGIGVPMATTLKSRGRKDMVIDGYDAEQPVLQALAGGTLPYGATIGSPVNYATWAAVDEVGRKVAGKPTWDATALPTVLITKDNASKYIGKQFQPAGDWQSTFTKLWGKG</sequence>
<dbReference type="Gene3D" id="3.40.50.2300">
    <property type="match status" value="2"/>
</dbReference>